<dbReference type="EC" id="2.7.1.148" evidence="2 9"/>
<evidence type="ECO:0000256" key="7">
    <source>
        <dbReference type="ARBA" id="ARBA00022840"/>
    </source>
</evidence>
<organism evidence="12 13">
    <name type="scientific">Lancefieldella rimae</name>
    <dbReference type="NCBI Taxonomy" id="1383"/>
    <lineage>
        <taxon>Bacteria</taxon>
        <taxon>Bacillati</taxon>
        <taxon>Actinomycetota</taxon>
        <taxon>Coriobacteriia</taxon>
        <taxon>Coriobacteriales</taxon>
        <taxon>Atopobiaceae</taxon>
        <taxon>Lancefieldella</taxon>
    </lineage>
</organism>
<protein>
    <recommendedName>
        <fullName evidence="3 9">4-diphosphocytidyl-2-C-methyl-D-erythritol kinase</fullName>
        <shortName evidence="9">CMK</shortName>
        <ecNumber evidence="2 9">2.7.1.148</ecNumber>
    </recommendedName>
    <alternativeName>
        <fullName evidence="8 9">4-(cytidine-5'-diphospho)-2-C-methyl-D-erythritol kinase</fullName>
    </alternativeName>
</protein>
<feature type="domain" description="GHMP kinase C-terminal" evidence="11">
    <location>
        <begin position="221"/>
        <end position="279"/>
    </location>
</feature>
<dbReference type="RefSeq" id="WP_003149287.1">
    <property type="nucleotide sequence ID" value="NZ_JQCP01000002.1"/>
</dbReference>
<evidence type="ECO:0000259" key="10">
    <source>
        <dbReference type="Pfam" id="PF00288"/>
    </source>
</evidence>
<evidence type="ECO:0000313" key="13">
    <source>
        <dbReference type="Proteomes" id="UP000051927"/>
    </source>
</evidence>
<dbReference type="Pfam" id="PF08544">
    <property type="entry name" value="GHMP_kinases_C"/>
    <property type="match status" value="1"/>
</dbReference>
<keyword evidence="5 9" id="KW-0547">Nucleotide-binding</keyword>
<dbReference type="InterPro" id="IPR013750">
    <property type="entry name" value="GHMP_kinase_C_dom"/>
</dbReference>
<comment type="caution">
    <text evidence="12">The sequence shown here is derived from an EMBL/GenBank/DDBJ whole genome shotgun (WGS) entry which is preliminary data.</text>
</comment>
<name>A0ABR5Q490_9ACTN</name>
<evidence type="ECO:0000256" key="1">
    <source>
        <dbReference type="ARBA" id="ARBA00009684"/>
    </source>
</evidence>
<dbReference type="SUPFAM" id="SSF55060">
    <property type="entry name" value="GHMP Kinase, C-terminal domain"/>
    <property type="match status" value="1"/>
</dbReference>
<evidence type="ECO:0000256" key="8">
    <source>
        <dbReference type="ARBA" id="ARBA00032554"/>
    </source>
</evidence>
<gene>
    <name evidence="9" type="primary">ispE</name>
    <name evidence="12" type="ORF">IV60_GL000983</name>
</gene>
<comment type="catalytic activity">
    <reaction evidence="9">
        <text>4-CDP-2-C-methyl-D-erythritol + ATP = 4-CDP-2-C-methyl-D-erythritol 2-phosphate + ADP + H(+)</text>
        <dbReference type="Rhea" id="RHEA:18437"/>
        <dbReference type="ChEBI" id="CHEBI:15378"/>
        <dbReference type="ChEBI" id="CHEBI:30616"/>
        <dbReference type="ChEBI" id="CHEBI:57823"/>
        <dbReference type="ChEBI" id="CHEBI:57919"/>
        <dbReference type="ChEBI" id="CHEBI:456216"/>
        <dbReference type="EC" id="2.7.1.148"/>
    </reaction>
</comment>
<dbReference type="Proteomes" id="UP000051927">
    <property type="component" value="Unassembled WGS sequence"/>
</dbReference>
<keyword evidence="9" id="KW-0414">Isoprene biosynthesis</keyword>
<reference evidence="12 13" key="1">
    <citation type="journal article" date="2015" name="Genome Announc.">
        <title>Expanding the biotechnology potential of lactobacilli through comparative genomics of 213 strains and associated genera.</title>
        <authorList>
            <person name="Sun Z."/>
            <person name="Harris H.M."/>
            <person name="McCann A."/>
            <person name="Guo C."/>
            <person name="Argimon S."/>
            <person name="Zhang W."/>
            <person name="Yang X."/>
            <person name="Jeffery I.B."/>
            <person name="Cooney J.C."/>
            <person name="Kagawa T.F."/>
            <person name="Liu W."/>
            <person name="Song Y."/>
            <person name="Salvetti E."/>
            <person name="Wrobel A."/>
            <person name="Rasinkangas P."/>
            <person name="Parkhill J."/>
            <person name="Rea M.C."/>
            <person name="O'Sullivan O."/>
            <person name="Ritari J."/>
            <person name="Douillard F.P."/>
            <person name="Paul Ross R."/>
            <person name="Yang R."/>
            <person name="Briner A.E."/>
            <person name="Felis G.E."/>
            <person name="de Vos W.M."/>
            <person name="Barrangou R."/>
            <person name="Klaenhammer T.R."/>
            <person name="Caufield P.W."/>
            <person name="Cui Y."/>
            <person name="Zhang H."/>
            <person name="O'Toole P.W."/>
        </authorList>
    </citation>
    <scope>NUCLEOTIDE SEQUENCE [LARGE SCALE GENOMIC DNA]</scope>
    <source>
        <strain evidence="12 13">DSM 7090</strain>
    </source>
</reference>
<dbReference type="PANTHER" id="PTHR43527">
    <property type="entry name" value="4-DIPHOSPHOCYTIDYL-2-C-METHYL-D-ERYTHRITOL KINASE, CHLOROPLASTIC"/>
    <property type="match status" value="1"/>
</dbReference>
<keyword evidence="7 9" id="KW-0067">ATP-binding</keyword>
<evidence type="ECO:0000313" key="12">
    <source>
        <dbReference type="EMBL" id="KRO02534.1"/>
    </source>
</evidence>
<evidence type="ECO:0000256" key="2">
    <source>
        <dbReference type="ARBA" id="ARBA00012052"/>
    </source>
</evidence>
<evidence type="ECO:0000259" key="11">
    <source>
        <dbReference type="Pfam" id="PF08544"/>
    </source>
</evidence>
<keyword evidence="4 9" id="KW-0808">Transferase</keyword>
<dbReference type="SUPFAM" id="SSF54211">
    <property type="entry name" value="Ribosomal protein S5 domain 2-like"/>
    <property type="match status" value="1"/>
</dbReference>
<keyword evidence="13" id="KW-1185">Reference proteome</keyword>
<dbReference type="GO" id="GO:0016301">
    <property type="term" value="F:kinase activity"/>
    <property type="evidence" value="ECO:0007669"/>
    <property type="project" value="UniProtKB-KW"/>
</dbReference>
<dbReference type="InterPro" id="IPR014721">
    <property type="entry name" value="Ribsml_uS5_D2-typ_fold_subgr"/>
</dbReference>
<dbReference type="InterPro" id="IPR036554">
    <property type="entry name" value="GHMP_kinase_C_sf"/>
</dbReference>
<evidence type="ECO:0000256" key="5">
    <source>
        <dbReference type="ARBA" id="ARBA00022741"/>
    </source>
</evidence>
<evidence type="ECO:0000256" key="9">
    <source>
        <dbReference type="HAMAP-Rule" id="MF_00061"/>
    </source>
</evidence>
<feature type="active site" evidence="9">
    <location>
        <position position="12"/>
    </location>
</feature>
<dbReference type="GeneID" id="84904760"/>
<dbReference type="Gene3D" id="3.30.70.890">
    <property type="entry name" value="GHMP kinase, C-terminal domain"/>
    <property type="match status" value="1"/>
</dbReference>
<dbReference type="InterPro" id="IPR006204">
    <property type="entry name" value="GHMP_kinase_N_dom"/>
</dbReference>
<evidence type="ECO:0000256" key="4">
    <source>
        <dbReference type="ARBA" id="ARBA00022679"/>
    </source>
</evidence>
<dbReference type="HAMAP" id="MF_00061">
    <property type="entry name" value="IspE"/>
    <property type="match status" value="1"/>
</dbReference>
<evidence type="ECO:0000256" key="6">
    <source>
        <dbReference type="ARBA" id="ARBA00022777"/>
    </source>
</evidence>
<comment type="similarity">
    <text evidence="1 9">Belongs to the GHMP kinase family. IspE subfamily.</text>
</comment>
<proteinExistence type="inferred from homology"/>
<dbReference type="InterPro" id="IPR020568">
    <property type="entry name" value="Ribosomal_Su5_D2-typ_SF"/>
</dbReference>
<dbReference type="Gene3D" id="3.30.230.10">
    <property type="match status" value="1"/>
</dbReference>
<evidence type="ECO:0000256" key="3">
    <source>
        <dbReference type="ARBA" id="ARBA00017473"/>
    </source>
</evidence>
<accession>A0ABR5Q490</accession>
<keyword evidence="6 9" id="KW-0418">Kinase</keyword>
<comment type="function">
    <text evidence="9">Catalyzes the phosphorylation of the position 2 hydroxy group of 4-diphosphocytidyl-2C-methyl-D-erythritol.</text>
</comment>
<sequence length="295" mass="31271">MRGRQIVQTPCKVNLYLGIHAEKDSRGYHRVDSVMVPVGLYNTITVEDAPQLMITHTPALDIAGEKTAVWKAATLLAAELGCQPNVAITVENTIPDQAGLGGSSADAAATLRVLAKRWGTDALDPRVVAVARRVGADVPFFLHPVPSLLLGAGDTLEETFDEFAGMPIALVLPKTEGVSTTEAYDTFDAAPTQPRDYGELCTLLRSGVTEAKYSQVAGLLYNNLAAAAKTLCPEIAEIEKWLCAQAGVLGAMVSGSGSCSFAICSSHDEVARVVQEAQKLHGWRAFATKTVGFDG</sequence>
<comment type="caution">
    <text evidence="9">Lacks conserved residue(s) required for the propagation of feature annotation.</text>
</comment>
<feature type="domain" description="GHMP kinase N-terminal" evidence="10">
    <location>
        <begin position="69"/>
        <end position="143"/>
    </location>
</feature>
<comment type="pathway">
    <text evidence="9">Isoprenoid biosynthesis; isopentenyl diphosphate biosynthesis via DXP pathway; isopentenyl diphosphate from 1-deoxy-D-xylulose 5-phosphate: step 3/6.</text>
</comment>
<dbReference type="InterPro" id="IPR004424">
    <property type="entry name" value="IspE"/>
</dbReference>
<dbReference type="PANTHER" id="PTHR43527:SF2">
    <property type="entry name" value="4-DIPHOSPHOCYTIDYL-2-C-METHYL-D-ERYTHRITOL KINASE, CHLOROPLASTIC"/>
    <property type="match status" value="1"/>
</dbReference>
<dbReference type="PIRSF" id="PIRSF010376">
    <property type="entry name" value="IspE"/>
    <property type="match status" value="1"/>
</dbReference>
<feature type="active site" evidence="9">
    <location>
        <position position="137"/>
    </location>
</feature>
<dbReference type="EMBL" id="JQCP01000002">
    <property type="protein sequence ID" value="KRO02534.1"/>
    <property type="molecule type" value="Genomic_DNA"/>
</dbReference>
<dbReference type="Pfam" id="PF00288">
    <property type="entry name" value="GHMP_kinases_N"/>
    <property type="match status" value="1"/>
</dbReference>